<evidence type="ECO:0000313" key="1">
    <source>
        <dbReference type="EMBL" id="MBB5155976.1"/>
    </source>
</evidence>
<protein>
    <submittedName>
        <fullName evidence="1">Nitrate reductase alpha subunit</fullName>
    </submittedName>
</protein>
<name>A0A840Q684_9PSEU</name>
<dbReference type="RefSeq" id="WP_184727207.1">
    <property type="nucleotide sequence ID" value="NZ_JACHIW010000001.1"/>
</dbReference>
<accession>A0A840Q684</accession>
<dbReference type="EMBL" id="JACHIW010000001">
    <property type="protein sequence ID" value="MBB5155976.1"/>
    <property type="molecule type" value="Genomic_DNA"/>
</dbReference>
<organism evidence="1 2">
    <name type="scientific">Saccharopolyspora phatthalungensis</name>
    <dbReference type="NCBI Taxonomy" id="664693"/>
    <lineage>
        <taxon>Bacteria</taxon>
        <taxon>Bacillati</taxon>
        <taxon>Actinomycetota</taxon>
        <taxon>Actinomycetes</taxon>
        <taxon>Pseudonocardiales</taxon>
        <taxon>Pseudonocardiaceae</taxon>
        <taxon>Saccharopolyspora</taxon>
    </lineage>
</organism>
<sequence length="149" mass="16271">MHRFVRAFAPATAPPWQTRSDFDAFHALARGFAELAKKHLGTREISSPHRCCNDTPDEMTTQGGTVQDWARGEAPPTPRVTMPKLIVVERDCGAVAEKMAALGPLVDALGVTTKGWTVKSDQEVEHLRQVNGEIRCGVADGRSSHQGRI</sequence>
<comment type="caution">
    <text evidence="1">The sequence shown here is derived from an EMBL/GenBank/DDBJ whole genome shotgun (WGS) entry which is preliminary data.</text>
</comment>
<dbReference type="Proteomes" id="UP000584374">
    <property type="component" value="Unassembled WGS sequence"/>
</dbReference>
<evidence type="ECO:0000313" key="2">
    <source>
        <dbReference type="Proteomes" id="UP000584374"/>
    </source>
</evidence>
<reference evidence="1 2" key="1">
    <citation type="submission" date="2020-08" db="EMBL/GenBank/DDBJ databases">
        <title>Sequencing the genomes of 1000 actinobacteria strains.</title>
        <authorList>
            <person name="Klenk H.-P."/>
        </authorList>
    </citation>
    <scope>NUCLEOTIDE SEQUENCE [LARGE SCALE GENOMIC DNA]</scope>
    <source>
        <strain evidence="1 2">DSM 45584</strain>
    </source>
</reference>
<keyword evidence="2" id="KW-1185">Reference proteome</keyword>
<proteinExistence type="predicted"/>
<dbReference type="AlphaFoldDB" id="A0A840Q684"/>
<dbReference type="SUPFAM" id="SSF53706">
    <property type="entry name" value="Formate dehydrogenase/DMSO reductase, domains 1-3"/>
    <property type="match status" value="1"/>
</dbReference>
<gene>
    <name evidence="1" type="ORF">BJ970_003510</name>
</gene>
<dbReference type="Gene3D" id="3.40.50.12440">
    <property type="match status" value="1"/>
</dbReference>